<feature type="domain" description="Peptidase S8/S53" evidence="6">
    <location>
        <begin position="590"/>
        <end position="804"/>
    </location>
</feature>
<keyword evidence="2 5" id="KW-0645">Protease</keyword>
<dbReference type="PANTHER" id="PTHR43399:SF4">
    <property type="entry name" value="CELL WALL-ASSOCIATED PROTEASE"/>
    <property type="match status" value="1"/>
</dbReference>
<evidence type="ECO:0000259" key="7">
    <source>
        <dbReference type="Pfam" id="PF24476"/>
    </source>
</evidence>
<feature type="active site" description="Charge relay system" evidence="5">
    <location>
        <position position="633"/>
    </location>
</feature>
<evidence type="ECO:0000256" key="5">
    <source>
        <dbReference type="PROSITE-ProRule" id="PRU01240"/>
    </source>
</evidence>
<dbReference type="AlphaFoldDB" id="A0A8H6NAK8"/>
<dbReference type="InterPro" id="IPR036852">
    <property type="entry name" value="Peptidase_S8/S53_dom_sf"/>
</dbReference>
<dbReference type="CDD" id="cd00306">
    <property type="entry name" value="Peptidases_S8_S53"/>
    <property type="match status" value="1"/>
</dbReference>
<dbReference type="SUPFAM" id="SSF52743">
    <property type="entry name" value="Subtilisin-like"/>
    <property type="match status" value="1"/>
</dbReference>
<evidence type="ECO:0000313" key="9">
    <source>
        <dbReference type="Proteomes" id="UP000654918"/>
    </source>
</evidence>
<evidence type="ECO:0000256" key="1">
    <source>
        <dbReference type="ARBA" id="ARBA00011073"/>
    </source>
</evidence>
<accession>A0A8H6NAK8</accession>
<reference evidence="8" key="1">
    <citation type="journal article" date="2020" name="Phytopathology">
        <title>Genome Sequence Resources of Colletotrichum truncatum, C. plurivorum, C. musicola, and C. sojae: Four Species Pathogenic to Soybean (Glycine max).</title>
        <authorList>
            <person name="Rogerio F."/>
            <person name="Boufleur T.R."/>
            <person name="Ciampi-Guillardi M."/>
            <person name="Sukno S.A."/>
            <person name="Thon M.R."/>
            <person name="Massola Junior N.S."/>
            <person name="Baroncelli R."/>
        </authorList>
    </citation>
    <scope>NUCLEOTIDE SEQUENCE</scope>
    <source>
        <strain evidence="8">LFN00145</strain>
    </source>
</reference>
<evidence type="ECO:0000256" key="3">
    <source>
        <dbReference type="ARBA" id="ARBA00022801"/>
    </source>
</evidence>
<dbReference type="GO" id="GO:0006508">
    <property type="term" value="P:proteolysis"/>
    <property type="evidence" value="ECO:0007669"/>
    <property type="project" value="UniProtKB-KW"/>
</dbReference>
<comment type="similarity">
    <text evidence="1 5">Belongs to the peptidase S8 family.</text>
</comment>
<protein>
    <submittedName>
        <fullName evidence="8">Putative subtilisin</fullName>
    </submittedName>
</protein>
<keyword evidence="9" id="KW-1185">Reference proteome</keyword>
<dbReference type="EMBL" id="WIGO01000172">
    <property type="protein sequence ID" value="KAF6825511.1"/>
    <property type="molecule type" value="Genomic_DNA"/>
</dbReference>
<dbReference type="PANTHER" id="PTHR43399">
    <property type="entry name" value="SUBTILISIN-RELATED"/>
    <property type="match status" value="1"/>
</dbReference>
<feature type="domain" description="DUF7580" evidence="7">
    <location>
        <begin position="209"/>
        <end position="521"/>
    </location>
</feature>
<dbReference type="GO" id="GO:0004252">
    <property type="term" value="F:serine-type endopeptidase activity"/>
    <property type="evidence" value="ECO:0007669"/>
    <property type="project" value="UniProtKB-UniRule"/>
</dbReference>
<feature type="active site" description="Charge relay system" evidence="5">
    <location>
        <position position="789"/>
    </location>
</feature>
<evidence type="ECO:0000256" key="2">
    <source>
        <dbReference type="ARBA" id="ARBA00022670"/>
    </source>
</evidence>
<evidence type="ECO:0000313" key="8">
    <source>
        <dbReference type="EMBL" id="KAF6825511.1"/>
    </source>
</evidence>
<dbReference type="PRINTS" id="PR00723">
    <property type="entry name" value="SUBTILISIN"/>
</dbReference>
<dbReference type="Pfam" id="PF00082">
    <property type="entry name" value="Peptidase_S8"/>
    <property type="match status" value="1"/>
</dbReference>
<dbReference type="InterPro" id="IPR051048">
    <property type="entry name" value="Peptidase_S8/S53_subtilisin"/>
</dbReference>
<comment type="caution">
    <text evidence="8">The sequence shown here is derived from an EMBL/GenBank/DDBJ whole genome shotgun (WGS) entry which is preliminary data.</text>
</comment>
<dbReference type="Proteomes" id="UP000654918">
    <property type="component" value="Unassembled WGS sequence"/>
</dbReference>
<dbReference type="Pfam" id="PF24476">
    <property type="entry name" value="DUF7580"/>
    <property type="match status" value="1"/>
</dbReference>
<evidence type="ECO:0000259" key="6">
    <source>
        <dbReference type="Pfam" id="PF00082"/>
    </source>
</evidence>
<keyword evidence="3 5" id="KW-0378">Hydrolase</keyword>
<sequence length="872" mass="95973">MRIRRPPTCSLVCFPPLQPFNRRSQGHNSGPCVALMSADFAVGFGAGGDSADPLDFAKEALSRVSQIAVDLGARKKLCFAGCLAAELLIARKELEAADVSQLPKLQRRVPKLLDDLERVCVWPHNPDPYNATLRSLAGPKGKGTDERVRQGIISFSKSSPKIIEQYFQKLERFSKQVVQLPDENIRGGEKAKQLAKDIKEYPAHVYANLYAVLKSHSPCTCRTGHRSGFEQHQARLRLRNKLSEVDGHVAFDMLFSASPASLDHWQNLQLHVSLRNKTAKAVKFGGEPDPLSCLKRPAKKTRVVKPEEFCGLVKTKWASRICCRVQDSEIHQLYDGLPLVENVDSAPSISLRRLLEIGRLSNRMKMVLAFIVARSFWQYYDSPWMDSPWSSDSIHFLPELVVEDEHDQPSVALAFGVVYRYPRLLALCIILLEIGRGQSLTIEDHGSVEANLNANWTLAKRLTNKNRTWGDFDYPHYRQAILGSLNYNYSEQAGASVETNVFARKAAVYEAVLQPLEKLINELGFAENMNIMGPIDASQGPDRIADVPAPPAMPMQNSAVDKASQWLNDLNAINRYFHKRCPLASVPSPRVAILDTGFDEEDAFFSVPGRRQKVKGWKDFAADSEVPVDDNGHGSHCTALIMKVAPHATIYVARIAKDRGSLRNAAQAIADAIDWAAHEVKADIISMSFGFKDEVPVITQAITRAMLERHGKIIFLAAASNSGGNRREMFPANLDSVISIRETNTLGAFSDTNPPVDPDGPAVLGTLGRDVPSAWLSSVEGEVAKSGSSVATAVTAGIAAMIMTIMRIGMADTTVQISSDTKKLWTKRGMRNAMARMSLDMGNQSYYISPAGFFSGKGAETAWAAIADACAR</sequence>
<feature type="active site" description="Charge relay system" evidence="5">
    <location>
        <position position="595"/>
    </location>
</feature>
<dbReference type="InterPro" id="IPR056002">
    <property type="entry name" value="DUF7580"/>
</dbReference>
<evidence type="ECO:0000256" key="4">
    <source>
        <dbReference type="ARBA" id="ARBA00022825"/>
    </source>
</evidence>
<dbReference type="PROSITE" id="PS51892">
    <property type="entry name" value="SUBTILASE"/>
    <property type="match status" value="1"/>
</dbReference>
<gene>
    <name evidence="8" type="ORF">CPLU01_10224</name>
</gene>
<dbReference type="Gene3D" id="3.40.50.200">
    <property type="entry name" value="Peptidase S8/S53 domain"/>
    <property type="match status" value="1"/>
</dbReference>
<keyword evidence="4 5" id="KW-0720">Serine protease</keyword>
<dbReference type="InterPro" id="IPR000209">
    <property type="entry name" value="Peptidase_S8/S53_dom"/>
</dbReference>
<proteinExistence type="inferred from homology"/>
<name>A0A8H6NAK8_9PEZI</name>
<organism evidence="8 9">
    <name type="scientific">Colletotrichum plurivorum</name>
    <dbReference type="NCBI Taxonomy" id="2175906"/>
    <lineage>
        <taxon>Eukaryota</taxon>
        <taxon>Fungi</taxon>
        <taxon>Dikarya</taxon>
        <taxon>Ascomycota</taxon>
        <taxon>Pezizomycotina</taxon>
        <taxon>Sordariomycetes</taxon>
        <taxon>Hypocreomycetidae</taxon>
        <taxon>Glomerellales</taxon>
        <taxon>Glomerellaceae</taxon>
        <taxon>Colletotrichum</taxon>
        <taxon>Colletotrichum orchidearum species complex</taxon>
    </lineage>
</organism>
<dbReference type="InterPro" id="IPR015500">
    <property type="entry name" value="Peptidase_S8_subtilisin-rel"/>
</dbReference>